<evidence type="ECO:0000313" key="3">
    <source>
        <dbReference type="Proteomes" id="UP000306196"/>
    </source>
</evidence>
<comment type="caution">
    <text evidence="2">The sequence shown here is derived from an EMBL/GenBank/DDBJ whole genome shotgun (WGS) entry which is preliminary data.</text>
</comment>
<sequence>MLGLIWLKKLTVVVISSLLFIYIPCYIYSSHLEDEQWRNSNAENYLAVLVMFSLEHRAEYHAWPNLKVNTGLQPGNAEPINDFSFLNTVPRITDFWGSPYQFVGIVDDLPRFYSFGPDGIDQSGSLDSDDIVSWQND</sequence>
<gene>
    <name evidence="2" type="ORF">FEM03_16725</name>
</gene>
<feature type="transmembrane region" description="Helical" evidence="1">
    <location>
        <begin position="6"/>
        <end position="28"/>
    </location>
</feature>
<keyword evidence="1" id="KW-0472">Membrane</keyword>
<keyword evidence="1" id="KW-0812">Transmembrane</keyword>
<evidence type="ECO:0000256" key="1">
    <source>
        <dbReference type="SAM" id="Phobius"/>
    </source>
</evidence>
<reference evidence="2 3" key="1">
    <citation type="submission" date="2019-05" db="EMBL/GenBank/DDBJ databases">
        <title>Verrucobacter flavum gen. nov., sp. nov. a new member of the family Verrucomicrobiaceae.</title>
        <authorList>
            <person name="Szuroczki S."/>
            <person name="Abbaszade G."/>
            <person name="Szabo A."/>
            <person name="Felfoldi T."/>
            <person name="Schumann P."/>
            <person name="Boka K."/>
            <person name="Keki Z."/>
            <person name="Toumi M."/>
            <person name="Toth E."/>
        </authorList>
    </citation>
    <scope>NUCLEOTIDE SEQUENCE [LARGE SCALE GENOMIC DNA]</scope>
    <source>
        <strain evidence="2 3">MG-N-17</strain>
    </source>
</reference>
<accession>A0A5R8KBB9</accession>
<dbReference type="EMBL" id="VAUV01000012">
    <property type="protein sequence ID" value="TLD69602.1"/>
    <property type="molecule type" value="Genomic_DNA"/>
</dbReference>
<evidence type="ECO:0000313" key="2">
    <source>
        <dbReference type="EMBL" id="TLD69602.1"/>
    </source>
</evidence>
<protein>
    <submittedName>
        <fullName evidence="2">Uncharacterized protein</fullName>
    </submittedName>
</protein>
<dbReference type="Gene3D" id="3.30.700.10">
    <property type="entry name" value="Glycoprotein, Type 4 Pilin"/>
    <property type="match status" value="1"/>
</dbReference>
<dbReference type="AlphaFoldDB" id="A0A5R8KBB9"/>
<keyword evidence="3" id="KW-1185">Reference proteome</keyword>
<proteinExistence type="predicted"/>
<keyword evidence="1" id="KW-1133">Transmembrane helix</keyword>
<name>A0A5R8KBB9_9BACT</name>
<dbReference type="Proteomes" id="UP000306196">
    <property type="component" value="Unassembled WGS sequence"/>
</dbReference>
<organism evidence="2 3">
    <name type="scientific">Phragmitibacter flavus</name>
    <dbReference type="NCBI Taxonomy" id="2576071"/>
    <lineage>
        <taxon>Bacteria</taxon>
        <taxon>Pseudomonadati</taxon>
        <taxon>Verrucomicrobiota</taxon>
        <taxon>Verrucomicrobiia</taxon>
        <taxon>Verrucomicrobiales</taxon>
        <taxon>Verrucomicrobiaceae</taxon>
        <taxon>Phragmitibacter</taxon>
    </lineage>
</organism>